<dbReference type="GO" id="GO:0016491">
    <property type="term" value="F:oxidoreductase activity"/>
    <property type="evidence" value="ECO:0007669"/>
    <property type="project" value="UniProtKB-KW"/>
</dbReference>
<dbReference type="PROSITE" id="PS51471">
    <property type="entry name" value="FE2OG_OXY"/>
    <property type="match status" value="1"/>
</dbReference>
<protein>
    <submittedName>
        <fullName evidence="6">Putative oxidoreductase</fullName>
    </submittedName>
</protein>
<evidence type="ECO:0000256" key="3">
    <source>
        <dbReference type="ARBA" id="ARBA00023002"/>
    </source>
</evidence>
<evidence type="ECO:0000256" key="1">
    <source>
        <dbReference type="ARBA" id="ARBA00008056"/>
    </source>
</evidence>
<dbReference type="SUPFAM" id="SSF53474">
    <property type="entry name" value="alpha/beta-Hydrolases"/>
    <property type="match status" value="1"/>
</dbReference>
<dbReference type="Pfam" id="PF12697">
    <property type="entry name" value="Abhydrolase_6"/>
    <property type="match status" value="1"/>
</dbReference>
<dbReference type="Gene3D" id="2.60.120.330">
    <property type="entry name" value="B-lactam Antibiotic, Isopenicillin N Synthase, Chain"/>
    <property type="match status" value="1"/>
</dbReference>
<dbReference type="InterPro" id="IPR044861">
    <property type="entry name" value="IPNS-like_FE2OG_OXY"/>
</dbReference>
<dbReference type="STRING" id="1149755.A0A2J6RKJ4"/>
<sequence>MGGSSASKVHFNFQKWGNIVSYVTPSLSAKGVIAAKTTNGSVPACRYSFCTVRKPHPFCPELSVTAMSSPEATIIELEQPGLKTHGIFKKGKSDLRPLKPLIVLIHGGGCNASYFDNDFHSVPKSFNEAGFDVLSINRVGYGGNPIPQSLQPVLDSIPLYSALIKKTYEEHSNGQHGIFLIGHSLGAATSLAIAAFEGHTLPLLGVSALGIIPTDNHPPGLVDMLKANPDNPRFVVEASPEAIEAFMGPPAVLDPSMLVHPSLPQIFEPGLKSELLEWWDSAWYNRFVHDVAPRVLVPLQFLAAEYELGWKGIKEGQPIFDHAAGLFTNTPKLDARLLLGGGHNFEFSKNAPLLQEAREDFINSLISSQDDPAAFDQIPLLDFALSSDPSTKVQFLESLRRAVVNVGFLYIKNTPISTDIQGALIKKGIELLELPLEEKLKIEMANSKHFLGYSRLGGEITAMKPDYREQFDFATEVPAPGPDEPVWQNLRGPNQWPDESVIPGFRVAVENYMDEIQALALSFSELIAEALDMPANSFHKFFDSPQHNKLKLVKYPAPPPDAEIPEGGVQGVGAHKDGSFLTFLLQPTPHTGLEIQNKNGDWIKAPPIPGTLVINIGRSLQALTKGVCTATTHRVNLSPENYVAADGTPLGPRYSFPVFQGVKTDGGHSLEIPQHIKDLVKDEKVRSEAEATFDKMFSGGESVREAIFISRITSHQDVGARWYPDLLAKALEEQGKFKSAA</sequence>
<dbReference type="PANTHER" id="PTHR10209">
    <property type="entry name" value="OXIDOREDUCTASE, 2OG-FE II OXYGENASE FAMILY PROTEIN"/>
    <property type="match status" value="1"/>
</dbReference>
<accession>A0A2J6RKJ4</accession>
<evidence type="ECO:0000313" key="6">
    <source>
        <dbReference type="EMBL" id="PMD39044.1"/>
    </source>
</evidence>
<dbReference type="AlphaFoldDB" id="A0A2J6RKJ4"/>
<evidence type="ECO:0000256" key="4">
    <source>
        <dbReference type="ARBA" id="ARBA00023004"/>
    </source>
</evidence>
<evidence type="ECO:0000313" key="7">
    <source>
        <dbReference type="Proteomes" id="UP000235786"/>
    </source>
</evidence>
<dbReference type="EMBL" id="KZ613947">
    <property type="protein sequence ID" value="PMD39044.1"/>
    <property type="molecule type" value="Genomic_DNA"/>
</dbReference>
<dbReference type="PANTHER" id="PTHR10209:SF812">
    <property type="entry name" value="2OG-FE(II) OXYGENASE FAMILY, PUTATIVE (AFU_ORTHOLOGUE AFUA_3G14880)-RELATED"/>
    <property type="match status" value="1"/>
</dbReference>
<dbReference type="InterPro" id="IPR029058">
    <property type="entry name" value="AB_hydrolase_fold"/>
</dbReference>
<dbReference type="InterPro" id="IPR005123">
    <property type="entry name" value="Oxoglu/Fe-dep_dioxygenase_dom"/>
</dbReference>
<dbReference type="OrthoDB" id="627829at2759"/>
<keyword evidence="2" id="KW-0479">Metal-binding</keyword>
<keyword evidence="7" id="KW-1185">Reference proteome</keyword>
<evidence type="ECO:0000256" key="2">
    <source>
        <dbReference type="ARBA" id="ARBA00022723"/>
    </source>
</evidence>
<dbReference type="Proteomes" id="UP000235786">
    <property type="component" value="Unassembled WGS sequence"/>
</dbReference>
<dbReference type="Pfam" id="PF14226">
    <property type="entry name" value="DIOX_N"/>
    <property type="match status" value="1"/>
</dbReference>
<dbReference type="InterPro" id="IPR000073">
    <property type="entry name" value="AB_hydrolase_1"/>
</dbReference>
<name>A0A2J6RKJ4_HYAVF</name>
<keyword evidence="3" id="KW-0560">Oxidoreductase</keyword>
<proteinExistence type="inferred from homology"/>
<dbReference type="Gene3D" id="3.40.50.1820">
    <property type="entry name" value="alpha/beta hydrolase"/>
    <property type="match status" value="1"/>
</dbReference>
<evidence type="ECO:0000259" key="5">
    <source>
        <dbReference type="PROSITE" id="PS51471"/>
    </source>
</evidence>
<comment type="similarity">
    <text evidence="1">Belongs to the iron/ascorbate-dependent oxidoreductase family.</text>
</comment>
<dbReference type="InterPro" id="IPR026992">
    <property type="entry name" value="DIOX_N"/>
</dbReference>
<dbReference type="GO" id="GO:0046872">
    <property type="term" value="F:metal ion binding"/>
    <property type="evidence" value="ECO:0007669"/>
    <property type="project" value="UniProtKB-KW"/>
</dbReference>
<dbReference type="SUPFAM" id="SSF51197">
    <property type="entry name" value="Clavaminate synthase-like"/>
    <property type="match status" value="1"/>
</dbReference>
<dbReference type="GO" id="GO:0044283">
    <property type="term" value="P:small molecule biosynthetic process"/>
    <property type="evidence" value="ECO:0007669"/>
    <property type="project" value="UniProtKB-ARBA"/>
</dbReference>
<feature type="domain" description="Fe2OG dioxygenase" evidence="5">
    <location>
        <begin position="541"/>
        <end position="662"/>
    </location>
</feature>
<keyword evidence="4" id="KW-0408">Iron</keyword>
<dbReference type="Pfam" id="PF03171">
    <property type="entry name" value="2OG-FeII_Oxy"/>
    <property type="match status" value="1"/>
</dbReference>
<reference evidence="6 7" key="1">
    <citation type="submission" date="2016-04" db="EMBL/GenBank/DDBJ databases">
        <title>A degradative enzymes factory behind the ericoid mycorrhizal symbiosis.</title>
        <authorList>
            <consortium name="DOE Joint Genome Institute"/>
            <person name="Martino E."/>
            <person name="Morin E."/>
            <person name="Grelet G."/>
            <person name="Kuo A."/>
            <person name="Kohler A."/>
            <person name="Daghino S."/>
            <person name="Barry K."/>
            <person name="Choi C."/>
            <person name="Cichocki N."/>
            <person name="Clum A."/>
            <person name="Copeland A."/>
            <person name="Hainaut M."/>
            <person name="Haridas S."/>
            <person name="Labutti K."/>
            <person name="Lindquist E."/>
            <person name="Lipzen A."/>
            <person name="Khouja H.-R."/>
            <person name="Murat C."/>
            <person name="Ohm R."/>
            <person name="Olson A."/>
            <person name="Spatafora J."/>
            <person name="Veneault-Fourrey C."/>
            <person name="Henrissat B."/>
            <person name="Grigoriev I."/>
            <person name="Martin F."/>
            <person name="Perotto S."/>
        </authorList>
    </citation>
    <scope>NUCLEOTIDE SEQUENCE [LARGE SCALE GENOMIC DNA]</scope>
    <source>
        <strain evidence="6 7">F</strain>
    </source>
</reference>
<dbReference type="InterPro" id="IPR027443">
    <property type="entry name" value="IPNS-like_sf"/>
</dbReference>
<gene>
    <name evidence="6" type="ORF">L207DRAFT_490914</name>
</gene>
<organism evidence="6 7">
    <name type="scientific">Hyaloscypha variabilis (strain UAMH 11265 / GT02V1 / F)</name>
    <name type="common">Meliniomyces variabilis</name>
    <dbReference type="NCBI Taxonomy" id="1149755"/>
    <lineage>
        <taxon>Eukaryota</taxon>
        <taxon>Fungi</taxon>
        <taxon>Dikarya</taxon>
        <taxon>Ascomycota</taxon>
        <taxon>Pezizomycotina</taxon>
        <taxon>Leotiomycetes</taxon>
        <taxon>Helotiales</taxon>
        <taxon>Hyaloscyphaceae</taxon>
        <taxon>Hyaloscypha</taxon>
        <taxon>Hyaloscypha variabilis</taxon>
    </lineage>
</organism>